<evidence type="ECO:0000259" key="1">
    <source>
        <dbReference type="SMART" id="SM00849"/>
    </source>
</evidence>
<evidence type="ECO:0000313" key="3">
    <source>
        <dbReference type="Proteomes" id="UP001262032"/>
    </source>
</evidence>
<accession>A0AAW8NHU1</accession>
<dbReference type="SUPFAM" id="SSF56281">
    <property type="entry name" value="Metallo-hydrolase/oxidoreductase"/>
    <property type="match status" value="1"/>
</dbReference>
<dbReference type="InterPro" id="IPR050662">
    <property type="entry name" value="Sec-metab_biosynth-thioest"/>
</dbReference>
<name>A0AAW8NHU1_PSEOX</name>
<dbReference type="Proteomes" id="UP001262032">
    <property type="component" value="Unassembled WGS sequence"/>
</dbReference>
<dbReference type="Pfam" id="PF00753">
    <property type="entry name" value="Lactamase_B"/>
    <property type="match status" value="1"/>
</dbReference>
<dbReference type="InterPro" id="IPR036866">
    <property type="entry name" value="RibonucZ/Hydroxyglut_hydro"/>
</dbReference>
<dbReference type="Pfam" id="PF17778">
    <property type="entry name" value="WHD_BLACT"/>
    <property type="match status" value="1"/>
</dbReference>
<organism evidence="2 3">
    <name type="scientific">Pseudarthrobacter oxydans</name>
    <name type="common">Arthrobacter oxydans</name>
    <dbReference type="NCBI Taxonomy" id="1671"/>
    <lineage>
        <taxon>Bacteria</taxon>
        <taxon>Bacillati</taxon>
        <taxon>Actinomycetota</taxon>
        <taxon>Actinomycetes</taxon>
        <taxon>Micrococcales</taxon>
        <taxon>Micrococcaceae</taxon>
        <taxon>Pseudarthrobacter</taxon>
    </lineage>
</organism>
<dbReference type="GeneID" id="97423965"/>
<dbReference type="PANTHER" id="PTHR23131:SF0">
    <property type="entry name" value="ENDORIBONUCLEASE LACTB2"/>
    <property type="match status" value="1"/>
</dbReference>
<evidence type="ECO:0000313" key="2">
    <source>
        <dbReference type="EMBL" id="MDR7165483.1"/>
    </source>
</evidence>
<dbReference type="GO" id="GO:0016787">
    <property type="term" value="F:hydrolase activity"/>
    <property type="evidence" value="ECO:0007669"/>
    <property type="project" value="UniProtKB-KW"/>
</dbReference>
<protein>
    <submittedName>
        <fullName evidence="2">Glyoxylase-like metal-dependent hydrolase (Beta-lactamase superfamily II)</fullName>
    </submittedName>
</protein>
<dbReference type="AlphaFoldDB" id="A0AAW8NHU1"/>
<feature type="domain" description="Metallo-beta-lactamase" evidence="1">
    <location>
        <begin position="31"/>
        <end position="191"/>
    </location>
</feature>
<comment type="caution">
    <text evidence="2">The sequence shown here is derived from an EMBL/GenBank/DDBJ whole genome shotgun (WGS) entry which is preliminary data.</text>
</comment>
<proteinExistence type="predicted"/>
<gene>
    <name evidence="2" type="ORF">J2X12_003532</name>
</gene>
<dbReference type="EMBL" id="JAVDWN010000015">
    <property type="protein sequence ID" value="MDR7165483.1"/>
    <property type="molecule type" value="Genomic_DNA"/>
</dbReference>
<dbReference type="PANTHER" id="PTHR23131">
    <property type="entry name" value="ENDORIBONUCLEASE LACTB2"/>
    <property type="match status" value="1"/>
</dbReference>
<dbReference type="Gene3D" id="3.60.15.10">
    <property type="entry name" value="Ribonuclease Z/Hydroxyacylglutathione hydrolase-like"/>
    <property type="match status" value="1"/>
</dbReference>
<dbReference type="RefSeq" id="WP_174178137.1">
    <property type="nucleotide sequence ID" value="NZ_JABTYH010000013.1"/>
</dbReference>
<dbReference type="Gene3D" id="1.10.10.10">
    <property type="entry name" value="Winged helix-like DNA-binding domain superfamily/Winged helix DNA-binding domain"/>
    <property type="match status" value="1"/>
</dbReference>
<dbReference type="SMART" id="SM00849">
    <property type="entry name" value="Lactamase_B"/>
    <property type="match status" value="1"/>
</dbReference>
<dbReference type="InterPro" id="IPR041516">
    <property type="entry name" value="LACTB2_WH"/>
</dbReference>
<reference evidence="2" key="1">
    <citation type="submission" date="2023-07" db="EMBL/GenBank/DDBJ databases">
        <title>Sorghum-associated microbial communities from plants grown in Nebraska, USA.</title>
        <authorList>
            <person name="Schachtman D."/>
        </authorList>
    </citation>
    <scope>NUCLEOTIDE SEQUENCE</scope>
    <source>
        <strain evidence="2">BE261</strain>
    </source>
</reference>
<dbReference type="InterPro" id="IPR036388">
    <property type="entry name" value="WH-like_DNA-bd_sf"/>
</dbReference>
<dbReference type="CDD" id="cd16278">
    <property type="entry name" value="metallo-hydrolase-like_MBL-fold"/>
    <property type="match status" value="1"/>
</dbReference>
<keyword evidence="2" id="KW-0378">Hydrolase</keyword>
<dbReference type="InterPro" id="IPR001279">
    <property type="entry name" value="Metallo-B-lactamas"/>
</dbReference>
<sequence length="276" mass="28435">MTSASGPVLQRSSALTQYVLAPNPGPMSLDGTNSYVLRAPGSPGAVVVDPGPLDEAHLRALAAAGPVELVLVTHRHADHTAGAARLHQLTGAPVRAAGTAHCYGGGAPLKDGQVIHAAGLEVRVLATPGHTSDSVCFHLPGDGPQGSVLSGDTILGRGTTMLDYPDGTLGDYLGSLDKLEALGPAAVLPAHGPTLPSLADVARAYRSHRLDRLEQVRNALASLGPEATARDVADVVYADVDPSVRRAAETSVSAQLHYLRGDAGQQRPGEPRPARR</sequence>